<dbReference type="EMBL" id="JAVFKD010000014">
    <property type="protein sequence ID" value="KAK5991512.1"/>
    <property type="molecule type" value="Genomic_DNA"/>
</dbReference>
<gene>
    <name evidence="5" type="ORF">PT974_09796</name>
</gene>
<organism evidence="5 6">
    <name type="scientific">Cladobotryum mycophilum</name>
    <dbReference type="NCBI Taxonomy" id="491253"/>
    <lineage>
        <taxon>Eukaryota</taxon>
        <taxon>Fungi</taxon>
        <taxon>Dikarya</taxon>
        <taxon>Ascomycota</taxon>
        <taxon>Pezizomycotina</taxon>
        <taxon>Sordariomycetes</taxon>
        <taxon>Hypocreomycetidae</taxon>
        <taxon>Hypocreales</taxon>
        <taxon>Hypocreaceae</taxon>
        <taxon>Cladobotryum</taxon>
    </lineage>
</organism>
<feature type="compositionally biased region" description="Low complexity" evidence="4">
    <location>
        <begin position="113"/>
        <end position="126"/>
    </location>
</feature>
<dbReference type="InterPro" id="IPR001911">
    <property type="entry name" value="Ribosomal_bS21"/>
</dbReference>
<keyword evidence="6" id="KW-1185">Reference proteome</keyword>
<accession>A0ABR0SH72</accession>
<proteinExistence type="inferred from homology"/>
<dbReference type="Proteomes" id="UP001338125">
    <property type="component" value="Unassembled WGS sequence"/>
</dbReference>
<feature type="region of interest" description="Disordered" evidence="4">
    <location>
        <begin position="63"/>
        <end position="139"/>
    </location>
</feature>
<evidence type="ECO:0000256" key="3">
    <source>
        <dbReference type="ARBA" id="ARBA00023274"/>
    </source>
</evidence>
<dbReference type="PANTHER" id="PTHR41237:SF1">
    <property type="entry name" value="SMALL RIBOSOMAL SUBUNIT PROTEIN BS21M"/>
    <property type="match status" value="1"/>
</dbReference>
<dbReference type="PANTHER" id="PTHR41237">
    <property type="entry name" value="37S RIBOSOMAL PROTEIN MRP21, MITOCHONDRIAL"/>
    <property type="match status" value="1"/>
</dbReference>
<protein>
    <recommendedName>
        <fullName evidence="7">Ribosomal protein S21</fullName>
    </recommendedName>
</protein>
<evidence type="ECO:0000256" key="1">
    <source>
        <dbReference type="ARBA" id="ARBA00006640"/>
    </source>
</evidence>
<evidence type="ECO:0000313" key="6">
    <source>
        <dbReference type="Proteomes" id="UP001338125"/>
    </source>
</evidence>
<keyword evidence="2" id="KW-0689">Ribosomal protein</keyword>
<reference evidence="5 6" key="1">
    <citation type="submission" date="2024-01" db="EMBL/GenBank/DDBJ databases">
        <title>Complete genome of Cladobotryum mycophilum ATHUM6906.</title>
        <authorList>
            <person name="Christinaki A.C."/>
            <person name="Myridakis A.I."/>
            <person name="Kouvelis V.N."/>
        </authorList>
    </citation>
    <scope>NUCLEOTIDE SEQUENCE [LARGE SCALE GENOMIC DNA]</scope>
    <source>
        <strain evidence="5 6">ATHUM6906</strain>
    </source>
</reference>
<comment type="similarity">
    <text evidence="1">Belongs to the bacterial ribosomal protein bS21 family.</text>
</comment>
<dbReference type="Pfam" id="PF01165">
    <property type="entry name" value="Ribosomal_S21"/>
    <property type="match status" value="1"/>
</dbReference>
<evidence type="ECO:0000313" key="5">
    <source>
        <dbReference type="EMBL" id="KAK5991512.1"/>
    </source>
</evidence>
<evidence type="ECO:0000256" key="4">
    <source>
        <dbReference type="SAM" id="MobiDB-lite"/>
    </source>
</evidence>
<evidence type="ECO:0008006" key="7">
    <source>
        <dbReference type="Google" id="ProtNLM"/>
    </source>
</evidence>
<sequence>MSDLPASILIRPPAFSSGRTIKIRQHDAVQDSHHPINAFTGAGIFNLARPAVQCLCDKLQYPTKPTSRPAHQIKPSSRQQLRCPRTHPQASSSSSSSCLQERLHPPPPPPPSAATEASNTTEASPSKSDSPFPYNAADSSSDPFGTLDIASIIANRAAIYGQSLGIGDPLTRPKIRAKAVTGRTVFIKDRLSPTSAPTPVVAIRVLERMCREQKVKNKYHSQKFHERKGLKKKRLRSQRWRARFKTGFKAAVSKVIELKKQGW</sequence>
<comment type="caution">
    <text evidence="5">The sequence shown here is derived from an EMBL/GenBank/DDBJ whole genome shotgun (WGS) entry which is preliminary data.</text>
</comment>
<evidence type="ECO:0000256" key="2">
    <source>
        <dbReference type="ARBA" id="ARBA00022980"/>
    </source>
</evidence>
<name>A0ABR0SH72_9HYPO</name>
<dbReference type="InterPro" id="IPR052837">
    <property type="entry name" value="Mitoribosomal_bS21"/>
</dbReference>
<keyword evidence="3" id="KW-0687">Ribonucleoprotein</keyword>